<dbReference type="AlphaFoldDB" id="A0A2S9JBN7"/>
<comment type="caution">
    <text evidence="2">The sequence shown here is derived from an EMBL/GenBank/DDBJ whole genome shotgun (WGS) entry which is preliminary data.</text>
</comment>
<protein>
    <submittedName>
        <fullName evidence="2">GNAT family N-acetyltransferase</fullName>
    </submittedName>
</protein>
<accession>A0A2S9JBN7</accession>
<organism evidence="2 3">
    <name type="scientific">Phyllobacterium myrsinacearum</name>
    <dbReference type="NCBI Taxonomy" id="28101"/>
    <lineage>
        <taxon>Bacteria</taxon>
        <taxon>Pseudomonadati</taxon>
        <taxon>Pseudomonadota</taxon>
        <taxon>Alphaproteobacteria</taxon>
        <taxon>Hyphomicrobiales</taxon>
        <taxon>Phyllobacteriaceae</taxon>
        <taxon>Phyllobacterium</taxon>
    </lineage>
</organism>
<dbReference type="Pfam" id="PF13302">
    <property type="entry name" value="Acetyltransf_3"/>
    <property type="match status" value="1"/>
</dbReference>
<reference evidence="2 3" key="1">
    <citation type="submission" date="2018-02" db="EMBL/GenBank/DDBJ databases">
        <title>The draft genome of Phyllobacterium myrsinacearum DSM5892.</title>
        <authorList>
            <person name="Li L."/>
            <person name="Liu L."/>
            <person name="Zhang X."/>
            <person name="Wang T."/>
        </authorList>
    </citation>
    <scope>NUCLEOTIDE SEQUENCE [LARGE SCALE GENOMIC DNA]</scope>
    <source>
        <strain evidence="2 3">DSM 5892</strain>
    </source>
</reference>
<evidence type="ECO:0000313" key="2">
    <source>
        <dbReference type="EMBL" id="PRD50215.1"/>
    </source>
</evidence>
<dbReference type="InterPro" id="IPR051531">
    <property type="entry name" value="N-acetyltransferase"/>
</dbReference>
<sequence length="199" mass="22287">MHAKPADRLPRMITDRAVPAIEDIVTPRLTLRLMPAEAVTACLAGDLAEASRITGTAIPHELLEDPGALEYGQMRLNEDPDYLPWSVRAIILTGERRMIGHIRFHTRPDPDYLQSYARHAVEFGYLIFNDDRGQGYASEAAEAVMDWARDVHGVQFFAASVSPENPPSLRIVQRLGFAKVGEEMDEIDGIEYVFLRAAR</sequence>
<dbReference type="InterPro" id="IPR000182">
    <property type="entry name" value="GNAT_dom"/>
</dbReference>
<keyword evidence="2" id="KW-0808">Transferase</keyword>
<dbReference type="SUPFAM" id="SSF55729">
    <property type="entry name" value="Acyl-CoA N-acyltransferases (Nat)"/>
    <property type="match status" value="1"/>
</dbReference>
<dbReference type="PANTHER" id="PTHR43792">
    <property type="entry name" value="GNAT FAMILY, PUTATIVE (AFU_ORTHOLOGUE AFUA_3G00765)-RELATED-RELATED"/>
    <property type="match status" value="1"/>
</dbReference>
<dbReference type="Gene3D" id="3.40.630.30">
    <property type="match status" value="1"/>
</dbReference>
<keyword evidence="3" id="KW-1185">Reference proteome</keyword>
<feature type="domain" description="N-acetyltransferase" evidence="1">
    <location>
        <begin position="29"/>
        <end position="199"/>
    </location>
</feature>
<dbReference type="EMBL" id="PVBT01000008">
    <property type="protein sequence ID" value="PRD50215.1"/>
    <property type="molecule type" value="Genomic_DNA"/>
</dbReference>
<proteinExistence type="predicted"/>
<dbReference type="InterPro" id="IPR016181">
    <property type="entry name" value="Acyl_CoA_acyltransferase"/>
</dbReference>
<dbReference type="PANTHER" id="PTHR43792:SF1">
    <property type="entry name" value="N-ACETYLTRANSFERASE DOMAIN-CONTAINING PROTEIN"/>
    <property type="match status" value="1"/>
</dbReference>
<evidence type="ECO:0000259" key="1">
    <source>
        <dbReference type="PROSITE" id="PS51186"/>
    </source>
</evidence>
<dbReference type="GO" id="GO:0016747">
    <property type="term" value="F:acyltransferase activity, transferring groups other than amino-acyl groups"/>
    <property type="evidence" value="ECO:0007669"/>
    <property type="project" value="InterPro"/>
</dbReference>
<gene>
    <name evidence="2" type="ORF">C5750_23155</name>
</gene>
<dbReference type="Proteomes" id="UP000238563">
    <property type="component" value="Unassembled WGS sequence"/>
</dbReference>
<dbReference type="PROSITE" id="PS51186">
    <property type="entry name" value="GNAT"/>
    <property type="match status" value="1"/>
</dbReference>
<evidence type="ECO:0000313" key="3">
    <source>
        <dbReference type="Proteomes" id="UP000238563"/>
    </source>
</evidence>
<dbReference type="OrthoDB" id="3402863at2"/>
<name>A0A2S9JBN7_9HYPH</name>